<protein>
    <recommendedName>
        <fullName evidence="4">alcohol dehydrogenase (NADP(+))</fullName>
        <ecNumber evidence="4">1.1.1.2</ecNumber>
    </recommendedName>
    <alternativeName>
        <fullName evidence="5">S-nitroso-CoA reductase</fullName>
    </alternativeName>
</protein>
<dbReference type="Pfam" id="PF00248">
    <property type="entry name" value="Aldo_ket_red"/>
    <property type="match status" value="1"/>
</dbReference>
<dbReference type="OrthoDB" id="416253at2759"/>
<dbReference type="InterPro" id="IPR018170">
    <property type="entry name" value="Aldo/ket_reductase_CS"/>
</dbReference>
<dbReference type="EMBL" id="KV933781">
    <property type="protein sequence ID" value="PIO30313.1"/>
    <property type="molecule type" value="Genomic_DNA"/>
</dbReference>
<proteinExistence type="inferred from homology"/>
<feature type="binding site" evidence="9">
    <location>
        <position position="130"/>
    </location>
    <ligand>
        <name>substrate</name>
    </ligand>
</feature>
<comment type="similarity">
    <text evidence="1">Belongs to the aldo/keto reductase family.</text>
</comment>
<dbReference type="FunFam" id="3.20.20.100:FF:000006">
    <property type="entry name" value="Aldo-keto reductase family 1 member A1"/>
    <property type="match status" value="1"/>
</dbReference>
<evidence type="ECO:0000256" key="8">
    <source>
        <dbReference type="ARBA" id="ARBA00048262"/>
    </source>
</evidence>
<evidence type="ECO:0000256" key="9">
    <source>
        <dbReference type="PIRSR" id="PIRSR000097-2"/>
    </source>
</evidence>
<evidence type="ECO:0000256" key="4">
    <source>
        <dbReference type="ARBA" id="ARBA00024074"/>
    </source>
</evidence>
<feature type="domain" description="NADP-dependent oxidoreductase" evidence="11">
    <location>
        <begin position="41"/>
        <end position="314"/>
    </location>
</feature>
<evidence type="ECO:0000256" key="10">
    <source>
        <dbReference type="PIRSR" id="PIRSR000097-3"/>
    </source>
</evidence>
<gene>
    <name evidence="12" type="ORF">AB205_0171740</name>
</gene>
<dbReference type="Gene3D" id="3.20.20.100">
    <property type="entry name" value="NADP-dependent oxidoreductase domain"/>
    <property type="match status" value="1"/>
</dbReference>
<keyword evidence="2" id="KW-0521">NADP</keyword>
<dbReference type="InterPro" id="IPR023210">
    <property type="entry name" value="NADP_OxRdtase_dom"/>
</dbReference>
<comment type="catalytic activity">
    <reaction evidence="7">
        <text>S-nitrosoglutathione + NADPH + H(+) = S-(hydroxysulfenamide)glutathione + NADP(+)</text>
        <dbReference type="Rhea" id="RHEA:63500"/>
        <dbReference type="ChEBI" id="CHEBI:15378"/>
        <dbReference type="ChEBI" id="CHEBI:57783"/>
        <dbReference type="ChEBI" id="CHEBI:58349"/>
        <dbReference type="ChEBI" id="CHEBI:145544"/>
        <dbReference type="ChEBI" id="CHEBI:229723"/>
    </reaction>
</comment>
<keyword evidence="13" id="KW-1185">Reference proteome</keyword>
<evidence type="ECO:0000256" key="6">
    <source>
        <dbReference type="ARBA" id="ARBA00047706"/>
    </source>
</evidence>
<dbReference type="SUPFAM" id="SSF51430">
    <property type="entry name" value="NAD(P)-linked oxidoreductase"/>
    <property type="match status" value="1"/>
</dbReference>
<dbReference type="PROSITE" id="PS00798">
    <property type="entry name" value="ALDOKETO_REDUCTASE_1"/>
    <property type="match status" value="1"/>
</dbReference>
<evidence type="ECO:0000256" key="5">
    <source>
        <dbReference type="ARBA" id="ARBA00044808"/>
    </source>
</evidence>
<organism evidence="12 13">
    <name type="scientific">Aquarana catesbeiana</name>
    <name type="common">American bullfrog</name>
    <name type="synonym">Rana catesbeiana</name>
    <dbReference type="NCBI Taxonomy" id="8400"/>
    <lineage>
        <taxon>Eukaryota</taxon>
        <taxon>Metazoa</taxon>
        <taxon>Chordata</taxon>
        <taxon>Craniata</taxon>
        <taxon>Vertebrata</taxon>
        <taxon>Euteleostomi</taxon>
        <taxon>Amphibia</taxon>
        <taxon>Batrachia</taxon>
        <taxon>Anura</taxon>
        <taxon>Neobatrachia</taxon>
        <taxon>Ranoidea</taxon>
        <taxon>Ranidae</taxon>
        <taxon>Aquarana</taxon>
    </lineage>
</organism>
<dbReference type="PROSITE" id="PS00062">
    <property type="entry name" value="ALDOKETO_REDUCTASE_2"/>
    <property type="match status" value="1"/>
</dbReference>
<dbReference type="PANTHER" id="PTHR11732">
    <property type="entry name" value="ALDO/KETO REDUCTASE"/>
    <property type="match status" value="1"/>
</dbReference>
<evidence type="ECO:0000256" key="3">
    <source>
        <dbReference type="ARBA" id="ARBA00023002"/>
    </source>
</evidence>
<evidence type="ECO:0000256" key="1">
    <source>
        <dbReference type="ARBA" id="ARBA00007905"/>
    </source>
</evidence>
<reference evidence="13" key="1">
    <citation type="journal article" date="2017" name="Nat. Commun.">
        <title>The North American bullfrog draft genome provides insight into hormonal regulation of long noncoding RNA.</title>
        <authorList>
            <person name="Hammond S.A."/>
            <person name="Warren R.L."/>
            <person name="Vandervalk B.P."/>
            <person name="Kucuk E."/>
            <person name="Khan H."/>
            <person name="Gibb E.A."/>
            <person name="Pandoh P."/>
            <person name="Kirk H."/>
            <person name="Zhao Y."/>
            <person name="Jones M."/>
            <person name="Mungall A.J."/>
            <person name="Coope R."/>
            <person name="Pleasance S."/>
            <person name="Moore R.A."/>
            <person name="Holt R.A."/>
            <person name="Round J.M."/>
            <person name="Ohora S."/>
            <person name="Walle B.V."/>
            <person name="Veldhoen N."/>
            <person name="Helbing C.C."/>
            <person name="Birol I."/>
        </authorList>
    </citation>
    <scope>NUCLEOTIDE SEQUENCE [LARGE SCALE GENOMIC DNA]</scope>
</reference>
<comment type="catalytic activity">
    <reaction evidence="6">
        <text>S-nitroso-CoA + NADPH + H(+) = sulfinamide-CoA + NADP(+)</text>
        <dbReference type="Rhea" id="RHEA:78375"/>
        <dbReference type="ChEBI" id="CHEBI:15378"/>
        <dbReference type="ChEBI" id="CHEBI:57783"/>
        <dbReference type="ChEBI" id="CHEBI:58349"/>
        <dbReference type="ChEBI" id="CHEBI:145546"/>
        <dbReference type="ChEBI" id="CHEBI:145548"/>
    </reaction>
    <physiologicalReaction direction="left-to-right" evidence="6">
        <dbReference type="Rhea" id="RHEA:78376"/>
    </physiologicalReaction>
</comment>
<dbReference type="AlphaFoldDB" id="A0A2G9RT08"/>
<dbReference type="InterPro" id="IPR036812">
    <property type="entry name" value="NAD(P)_OxRdtase_dom_sf"/>
</dbReference>
<dbReference type="Proteomes" id="UP000228934">
    <property type="component" value="Unassembled WGS sequence"/>
</dbReference>
<dbReference type="EC" id="1.1.1.2" evidence="4"/>
<dbReference type="InterPro" id="IPR020471">
    <property type="entry name" value="AKR"/>
</dbReference>
<dbReference type="PIRSF" id="PIRSF000097">
    <property type="entry name" value="AKR"/>
    <property type="match status" value="1"/>
</dbReference>
<comment type="catalytic activity">
    <reaction evidence="8">
        <text>a primary alcohol + NADP(+) = an aldehyde + NADPH + H(+)</text>
        <dbReference type="Rhea" id="RHEA:15937"/>
        <dbReference type="ChEBI" id="CHEBI:15378"/>
        <dbReference type="ChEBI" id="CHEBI:15734"/>
        <dbReference type="ChEBI" id="CHEBI:17478"/>
        <dbReference type="ChEBI" id="CHEBI:57783"/>
        <dbReference type="ChEBI" id="CHEBI:58349"/>
        <dbReference type="EC" id="1.1.1.2"/>
    </reaction>
</comment>
<dbReference type="GO" id="GO:0008106">
    <property type="term" value="F:alcohol dehydrogenase (NADP+) activity"/>
    <property type="evidence" value="ECO:0007669"/>
    <property type="project" value="UniProtKB-EC"/>
</dbReference>
<evidence type="ECO:0000313" key="13">
    <source>
        <dbReference type="Proteomes" id="UP000228934"/>
    </source>
</evidence>
<evidence type="ECO:0000259" key="11">
    <source>
        <dbReference type="Pfam" id="PF00248"/>
    </source>
</evidence>
<accession>A0A2G9RT08</accession>
<evidence type="ECO:0000313" key="12">
    <source>
        <dbReference type="EMBL" id="PIO30313.1"/>
    </source>
</evidence>
<name>A0A2G9RT08_AQUCT</name>
<dbReference type="PROSITE" id="PS00063">
    <property type="entry name" value="ALDOKETO_REDUCTASE_3"/>
    <property type="match status" value="1"/>
</dbReference>
<keyword evidence="3" id="KW-0560">Oxidoreductase</keyword>
<dbReference type="PRINTS" id="PR00069">
    <property type="entry name" value="ALDKETRDTASE"/>
</dbReference>
<evidence type="ECO:0000256" key="7">
    <source>
        <dbReference type="ARBA" id="ARBA00048207"/>
    </source>
</evidence>
<evidence type="ECO:0000256" key="2">
    <source>
        <dbReference type="ARBA" id="ARBA00022857"/>
    </source>
</evidence>
<sequence length="324" mass="37091">MGAPEPSRCSVCPFKALVDIAGLRGGSVEKFLYINHNGFSQYPRHKVEEATELAIKAGYRHIDGAYLHENEAEVGRAIRKKIADKTIRREDLFYTGKLWSTFHRPELVRQGLERSLRALRLAYLDLFLIHYPVELQAGDALLPVNEDGEYLKSNTDIRETWKAMERCKDAGLVKSIGVSNFNRRQLELILKKPGLKYKPVCNQVECHLYLNQEKLLRYCKENGIVLVAYSALGSSRDATWGIGKGCPVLLEDPVLNGIARKIKRTPAQVALRYLLQRGIVVLAKSFNEQRIKENLQVFDFELEEEDMNSLYALNKNMRYDKRSM</sequence>
<feature type="site" description="Lowers pKa of active site Tyr" evidence="10">
    <location>
        <position position="97"/>
    </location>
</feature>